<dbReference type="InterPro" id="IPR018358">
    <property type="entry name" value="Disintegrin_CS"/>
</dbReference>
<dbReference type="SMART" id="SM00050">
    <property type="entry name" value="DISIN"/>
    <property type="match status" value="1"/>
</dbReference>
<dbReference type="AlphaFoldDB" id="A0A8B7WGQ1"/>
<keyword evidence="7" id="KW-1185">Reference proteome</keyword>
<evidence type="ECO:0000256" key="3">
    <source>
        <dbReference type="ARBA" id="ARBA00022989"/>
    </source>
</evidence>
<name>A0A8B7WGQ1_CASCN</name>
<protein>
    <submittedName>
        <fullName evidence="8">Disintegrin and metalloproteinase domain-containing protein 25-like</fullName>
    </submittedName>
</protein>
<keyword evidence="4" id="KW-0472">Membrane</keyword>
<dbReference type="PROSITE" id="PS01186">
    <property type="entry name" value="EGF_2"/>
    <property type="match status" value="1"/>
</dbReference>
<dbReference type="GO" id="GO:1990913">
    <property type="term" value="C:sperm head plasma membrane"/>
    <property type="evidence" value="ECO:0007669"/>
    <property type="project" value="TreeGrafter"/>
</dbReference>
<evidence type="ECO:0000256" key="6">
    <source>
        <dbReference type="PROSITE-ProRule" id="PRU00276"/>
    </source>
</evidence>
<dbReference type="Pfam" id="PF08516">
    <property type="entry name" value="ADAM_CR"/>
    <property type="match status" value="1"/>
</dbReference>
<dbReference type="InterPro" id="IPR001762">
    <property type="entry name" value="Disintegrin_dom"/>
</dbReference>
<dbReference type="PANTHER" id="PTHR11905:SF116">
    <property type="entry name" value="DISINTEGRIN AND METALLOPROTEINASE DOMAIN-CONTAINING PROTEIN 21"/>
    <property type="match status" value="1"/>
</dbReference>
<sequence>MKTKKSFMSMNLPVFTYTDQGSLLEDYPFVQNDCYYHGYVEGDPESLVTVSTCLEGFQGMLRINGVVYEIKPKGLSETFEHLVYKMDSKETQSPPIRCGLTEDEIAWSLKFQENDNSILMQSSYMGWWLHQRFLELAIVVDHGRFIFRGSNISIVEMDVIMGISLVDDLYNSINLDVVLIAIEIWNKRNPFIETTTTQMVKRFCEWKKTSFNSRVSHDAAHIIVRQNFCNTMLCMTYLGGICSSHYNCGLECMMDDEIIWFRSSVTHELGHTLGMSNDDGKNCTCGRNICIMNKNIVPSEAFSNCSYEMFFETSFKRTCLNNSPKSEHIITSKRCGNGVVEDEELCDCGTLKLCAKDPCCLQNCTLKPGAVCASGLCCKKCQLLPSGTVCREPESECDLPEWCNGMSSRCPEDMYVEDGSSCLGKGFCYEKRCNKHDEQCKKIFGEGAKSANLSCYLARNTKGDRFGHCGIIDTKYVRCRHADVLCGRVQCENITQIPLLREHTTVLSTYVNNKTCWGTDYHFGMTIPDIGEVKDGTECGIGLMCLQRKCVPIPVGEESCLTTTCNMRGICNNKHHCHCNYGWAPPMCLKLGSGGSVDSGPPPQRTKKYEWIFKLLFASIIVLLLCVSLLIWILSKKDKSHEGKMKNITIIPKQNVETSPTKEEENVETSPKQRE</sequence>
<proteinExistence type="predicted"/>
<dbReference type="GO" id="GO:0004222">
    <property type="term" value="F:metalloendopeptidase activity"/>
    <property type="evidence" value="ECO:0007669"/>
    <property type="project" value="InterPro"/>
</dbReference>
<dbReference type="PROSITE" id="PS00427">
    <property type="entry name" value="DISINTEGRIN_1"/>
    <property type="match status" value="1"/>
</dbReference>
<dbReference type="PANTHER" id="PTHR11905">
    <property type="entry name" value="ADAM A DISINTEGRIN AND METALLOPROTEASE DOMAIN"/>
    <property type="match status" value="1"/>
</dbReference>
<reference evidence="8" key="1">
    <citation type="submission" date="2025-08" db="UniProtKB">
        <authorList>
            <consortium name="RefSeq"/>
        </authorList>
    </citation>
    <scope>IDENTIFICATION</scope>
    <source>
        <tissue evidence="8">Leukocyte</tissue>
    </source>
</reference>
<dbReference type="PROSITE" id="PS50214">
    <property type="entry name" value="DISINTEGRIN_2"/>
    <property type="match status" value="1"/>
</dbReference>
<dbReference type="RefSeq" id="XP_020042797.1">
    <property type="nucleotide sequence ID" value="XM_020187208.1"/>
</dbReference>
<evidence type="ECO:0000256" key="4">
    <source>
        <dbReference type="ARBA" id="ARBA00023136"/>
    </source>
</evidence>
<dbReference type="GO" id="GO:0006508">
    <property type="term" value="P:proteolysis"/>
    <property type="evidence" value="ECO:0007669"/>
    <property type="project" value="InterPro"/>
</dbReference>
<dbReference type="InterPro" id="IPR001590">
    <property type="entry name" value="Peptidase_M12B"/>
</dbReference>
<dbReference type="OrthoDB" id="5951731at2759"/>
<dbReference type="CDD" id="cd04269">
    <property type="entry name" value="ZnMc_adamalysin_II_like"/>
    <property type="match status" value="1"/>
</dbReference>
<dbReference type="GO" id="GO:0008584">
    <property type="term" value="P:male gonad development"/>
    <property type="evidence" value="ECO:0007669"/>
    <property type="project" value="TreeGrafter"/>
</dbReference>
<organism evidence="8">
    <name type="scientific">Castor canadensis</name>
    <name type="common">American beaver</name>
    <dbReference type="NCBI Taxonomy" id="51338"/>
    <lineage>
        <taxon>Eukaryota</taxon>
        <taxon>Metazoa</taxon>
        <taxon>Chordata</taxon>
        <taxon>Craniata</taxon>
        <taxon>Vertebrata</taxon>
        <taxon>Euteleostomi</taxon>
        <taxon>Mammalia</taxon>
        <taxon>Eutheria</taxon>
        <taxon>Euarchontoglires</taxon>
        <taxon>Glires</taxon>
        <taxon>Rodentia</taxon>
        <taxon>Castorimorpha</taxon>
        <taxon>Castoridae</taxon>
        <taxon>Castor</taxon>
    </lineage>
</organism>
<dbReference type="FunFam" id="3.40.390.10:FF:000002">
    <property type="entry name" value="Disintegrin and metalloproteinase domain-containing protein 22"/>
    <property type="match status" value="1"/>
</dbReference>
<dbReference type="Proteomes" id="UP001732720">
    <property type="component" value="Chromosome 14"/>
</dbReference>
<keyword evidence="5 6" id="KW-1015">Disulfide bond</keyword>
<dbReference type="InterPro" id="IPR034027">
    <property type="entry name" value="Reprolysin_adamalysin"/>
</dbReference>
<dbReference type="Pfam" id="PF00200">
    <property type="entry name" value="Disintegrin"/>
    <property type="match status" value="1"/>
</dbReference>
<dbReference type="SUPFAM" id="SSF55486">
    <property type="entry name" value="Metalloproteases ('zincins'), catalytic domain"/>
    <property type="match status" value="1"/>
</dbReference>
<keyword evidence="3" id="KW-1133">Transmembrane helix</keyword>
<gene>
    <name evidence="8" type="primary">LOC109701698</name>
</gene>
<dbReference type="Gene3D" id="3.40.390.10">
    <property type="entry name" value="Collagenase (Catalytic Domain)"/>
    <property type="match status" value="1"/>
</dbReference>
<dbReference type="InterPro" id="IPR036436">
    <property type="entry name" value="Disintegrin_dom_sf"/>
</dbReference>
<dbReference type="InterPro" id="IPR000742">
    <property type="entry name" value="EGF"/>
</dbReference>
<evidence type="ECO:0000256" key="2">
    <source>
        <dbReference type="ARBA" id="ARBA00022692"/>
    </source>
</evidence>
<feature type="non-terminal residue" evidence="8">
    <location>
        <position position="675"/>
    </location>
</feature>
<dbReference type="InterPro" id="IPR024079">
    <property type="entry name" value="MetalloPept_cat_dom_sf"/>
</dbReference>
<dbReference type="SUPFAM" id="SSF57552">
    <property type="entry name" value="Blood coagulation inhibitor (disintegrin)"/>
    <property type="match status" value="1"/>
</dbReference>
<dbReference type="PRINTS" id="PR00289">
    <property type="entry name" value="DISINTEGRIN"/>
</dbReference>
<comment type="subcellular location">
    <subcellularLocation>
        <location evidence="1">Membrane</location>
        <topology evidence="1">Single-pass membrane protein</topology>
    </subcellularLocation>
</comment>
<dbReference type="FunFam" id="4.10.70.10:FF:000001">
    <property type="entry name" value="Disintegrin and metalloproteinase domain-containing protein 22"/>
    <property type="match status" value="1"/>
</dbReference>
<dbReference type="InterPro" id="IPR006586">
    <property type="entry name" value="ADAM_Cys-rich"/>
</dbReference>
<evidence type="ECO:0000313" key="7">
    <source>
        <dbReference type="Proteomes" id="UP001732720"/>
    </source>
</evidence>
<dbReference type="KEGG" id="ccan:109701698"/>
<keyword evidence="2" id="KW-0812">Transmembrane</keyword>
<evidence type="ECO:0000313" key="8">
    <source>
        <dbReference type="RefSeq" id="XP_020042797.1"/>
    </source>
</evidence>
<dbReference type="Gene3D" id="4.10.70.10">
    <property type="entry name" value="Disintegrin domain"/>
    <property type="match status" value="1"/>
</dbReference>
<accession>A0A8B7WGQ1</accession>
<dbReference type="GeneID" id="109701698"/>
<comment type="caution">
    <text evidence="6">Lacks conserved residue(s) required for the propagation of feature annotation.</text>
</comment>
<evidence type="ECO:0000256" key="1">
    <source>
        <dbReference type="ARBA" id="ARBA00004167"/>
    </source>
</evidence>
<dbReference type="PROSITE" id="PS50215">
    <property type="entry name" value="ADAM_MEPRO"/>
    <property type="match status" value="1"/>
</dbReference>
<dbReference type="Pfam" id="PF01421">
    <property type="entry name" value="Reprolysin"/>
    <property type="match status" value="1"/>
</dbReference>
<dbReference type="GO" id="GO:0009897">
    <property type="term" value="C:external side of plasma membrane"/>
    <property type="evidence" value="ECO:0007669"/>
    <property type="project" value="TreeGrafter"/>
</dbReference>
<evidence type="ECO:0000256" key="5">
    <source>
        <dbReference type="ARBA" id="ARBA00023157"/>
    </source>
</evidence>
<dbReference type="SMART" id="SM00608">
    <property type="entry name" value="ACR"/>
    <property type="match status" value="1"/>
</dbReference>